<dbReference type="Gene3D" id="3.40.50.1820">
    <property type="entry name" value="alpha/beta hydrolase"/>
    <property type="match status" value="1"/>
</dbReference>
<dbReference type="AlphaFoldDB" id="A0A5N0ECW0"/>
<gene>
    <name evidence="3" type="ORF">F3087_25515</name>
</gene>
<accession>A0A5N0ECW0</accession>
<dbReference type="InterPro" id="IPR050654">
    <property type="entry name" value="AChE-related_enzymes"/>
</dbReference>
<dbReference type="Proteomes" id="UP000323876">
    <property type="component" value="Unassembled WGS sequence"/>
</dbReference>
<evidence type="ECO:0000256" key="1">
    <source>
        <dbReference type="ARBA" id="ARBA00022801"/>
    </source>
</evidence>
<keyword evidence="1" id="KW-0378">Hydrolase</keyword>
<organism evidence="3 4">
    <name type="scientific">Nocardia colli</name>
    <dbReference type="NCBI Taxonomy" id="2545717"/>
    <lineage>
        <taxon>Bacteria</taxon>
        <taxon>Bacillati</taxon>
        <taxon>Actinomycetota</taxon>
        <taxon>Actinomycetes</taxon>
        <taxon>Mycobacteriales</taxon>
        <taxon>Nocardiaceae</taxon>
        <taxon>Nocardia</taxon>
    </lineage>
</organism>
<reference evidence="3 4" key="1">
    <citation type="submission" date="2019-09" db="EMBL/GenBank/DDBJ databases">
        <authorList>
            <person name="Wang X."/>
        </authorList>
    </citation>
    <scope>NUCLEOTIDE SEQUENCE [LARGE SCALE GENOMIC DNA]</scope>
    <source>
        <strain evidence="3 4">CICC 11023</strain>
    </source>
</reference>
<sequence>MTSEINVSPVVETTAGAVRGVVDGPVTAYRGIPYAQAARFGKPQPSVPWTDVRAATEFGPAAPQSASRLARVMGDFEIRQDEDCLSLNVWAPPGAGHPVLVFLHGGGFSSGAGSLGWYDGAEFAALGDVVVVTVNYRLGVFGYLRLPGVSDGNLGLLDQIAALTWVRENIAAFGGDPDRVTAAGQSAGAISLVAMLSGEQGRGLFQQAVLQSTPLGMLPATPDDAAQTGGKLVQELGIEAEQLGAVPVAELLAAQSAVASRAPSRIIPPFQLTGDGTLVDADPAGAVGRHSTMPILLGTTRDEAAAFFSDDWNAMAQATEQGFGGPTRQLGAALGERGVAPWLYRFDWQPDGSPFGACHCLELPFLLGDADAWQHAPMLHGERPQRLVDEMRRSWIGFVRDGDPGWERGSTRHFTD</sequence>
<dbReference type="SUPFAM" id="SSF53474">
    <property type="entry name" value="alpha/beta-Hydrolases"/>
    <property type="match status" value="1"/>
</dbReference>
<dbReference type="Pfam" id="PF00135">
    <property type="entry name" value="COesterase"/>
    <property type="match status" value="1"/>
</dbReference>
<dbReference type="PANTHER" id="PTHR43918">
    <property type="entry name" value="ACETYLCHOLINESTERASE"/>
    <property type="match status" value="1"/>
</dbReference>
<dbReference type="GO" id="GO:0052689">
    <property type="term" value="F:carboxylic ester hydrolase activity"/>
    <property type="evidence" value="ECO:0007669"/>
    <property type="project" value="TreeGrafter"/>
</dbReference>
<evidence type="ECO:0000313" key="3">
    <source>
        <dbReference type="EMBL" id="KAA8885985.1"/>
    </source>
</evidence>
<dbReference type="RefSeq" id="WP_150404560.1">
    <property type="nucleotide sequence ID" value="NZ_VXLC01000014.1"/>
</dbReference>
<evidence type="ECO:0000313" key="4">
    <source>
        <dbReference type="Proteomes" id="UP000323876"/>
    </source>
</evidence>
<protein>
    <submittedName>
        <fullName evidence="3">Carboxylesterase/lipase family protein</fullName>
    </submittedName>
</protein>
<dbReference type="EMBL" id="VXLC01000014">
    <property type="protein sequence ID" value="KAA8885985.1"/>
    <property type="molecule type" value="Genomic_DNA"/>
</dbReference>
<dbReference type="InterPro" id="IPR029058">
    <property type="entry name" value="AB_hydrolase_fold"/>
</dbReference>
<dbReference type="PANTHER" id="PTHR43918:SF4">
    <property type="entry name" value="CARBOXYLIC ESTER HYDROLASE"/>
    <property type="match status" value="1"/>
</dbReference>
<dbReference type="OrthoDB" id="3199405at2"/>
<dbReference type="InterPro" id="IPR002018">
    <property type="entry name" value="CarbesteraseB"/>
</dbReference>
<comment type="caution">
    <text evidence="3">The sequence shown here is derived from an EMBL/GenBank/DDBJ whole genome shotgun (WGS) entry which is preliminary data.</text>
</comment>
<keyword evidence="4" id="KW-1185">Reference proteome</keyword>
<evidence type="ECO:0000259" key="2">
    <source>
        <dbReference type="Pfam" id="PF00135"/>
    </source>
</evidence>
<feature type="domain" description="Carboxylesterase type B" evidence="2">
    <location>
        <begin position="8"/>
        <end position="315"/>
    </location>
</feature>
<proteinExistence type="predicted"/>
<name>A0A5N0ECW0_9NOCA</name>